<dbReference type="InterPro" id="IPR000914">
    <property type="entry name" value="SBP_5_dom"/>
</dbReference>
<sequence length="549" mass="61378">MMMLRKNLLLTILLCAMLVLLAACSGGGTESANGSTNAAQAPNDKVLNIGMSNGPLMFNPIDTDASGSNGVNYVAGFMFETLFEMTAPLEFENVLAESYTIGEDGKTFTITLKDNVKWTDGTPFTADDVVFTINLIANPKTLTTVGNYITAFDGLGENGKLPEGVTELPSVKAIDDTTVQFVTKNPVDPNLILERLSDLFIVPKHVLKDVKPEELNQNPFWQNPTVTTGPFKFEKYAKDQYVHLVANENYYQGKPKLDEIYIKIMPPANLVAQLQTGELHMNAAQAGTGNIPALEWDTVKKMEHMKTSEESVRRYINMEFNTEVFPDKRFRQALAYAIDKEVLINDLIKGYGDIVDGPYTPSHPYYDPNVKKYEYNPEKAKELLEEIGWDFNKEIELIVPTGDQAREMAGTILQQYFQQVGLKVKITNYDFATTVQKAVSHDFEMMIMSFGSIVDPDGPAVTFTSNGALNDMQYKNERVDELFAMGIAESDENKRKAIYSELQGIIQEEVPLISLFSDNNLIAIHKDLEARGGTIYAPHFNAHLWEFKN</sequence>
<dbReference type="Gene3D" id="3.40.190.10">
    <property type="entry name" value="Periplasmic binding protein-like II"/>
    <property type="match status" value="1"/>
</dbReference>
<dbReference type="EMBL" id="JAUSTZ010000003">
    <property type="protein sequence ID" value="MDQ0225596.1"/>
    <property type="molecule type" value="Genomic_DNA"/>
</dbReference>
<keyword evidence="3 4" id="KW-0732">Signal</keyword>
<proteinExistence type="inferred from homology"/>
<protein>
    <submittedName>
        <fullName evidence="6">Peptide/nickel transport system substrate-binding protein</fullName>
    </submittedName>
</protein>
<evidence type="ECO:0000256" key="4">
    <source>
        <dbReference type="SAM" id="SignalP"/>
    </source>
</evidence>
<evidence type="ECO:0000313" key="6">
    <source>
        <dbReference type="EMBL" id="MDQ0225596.1"/>
    </source>
</evidence>
<evidence type="ECO:0000256" key="2">
    <source>
        <dbReference type="ARBA" id="ARBA00005695"/>
    </source>
</evidence>
<accession>A0ABT9Z032</accession>
<comment type="similarity">
    <text evidence="2">Belongs to the bacterial solute-binding protein 5 family.</text>
</comment>
<evidence type="ECO:0000259" key="5">
    <source>
        <dbReference type="Pfam" id="PF00496"/>
    </source>
</evidence>
<keyword evidence="7" id="KW-1185">Reference proteome</keyword>
<feature type="signal peptide" evidence="4">
    <location>
        <begin position="1"/>
        <end position="22"/>
    </location>
</feature>
<evidence type="ECO:0000313" key="7">
    <source>
        <dbReference type="Proteomes" id="UP001232245"/>
    </source>
</evidence>
<dbReference type="InterPro" id="IPR039424">
    <property type="entry name" value="SBP_5"/>
</dbReference>
<comment type="subcellular location">
    <subcellularLocation>
        <location evidence="1">Cell membrane</location>
        <topology evidence="1">Lipid-anchor</topology>
    </subcellularLocation>
</comment>
<dbReference type="Gene3D" id="3.10.105.10">
    <property type="entry name" value="Dipeptide-binding Protein, Domain 3"/>
    <property type="match status" value="1"/>
</dbReference>
<comment type="caution">
    <text evidence="6">The sequence shown here is derived from an EMBL/GenBank/DDBJ whole genome shotgun (WGS) entry which is preliminary data.</text>
</comment>
<feature type="chain" id="PRO_5046666587" evidence="4">
    <location>
        <begin position="23"/>
        <end position="549"/>
    </location>
</feature>
<dbReference type="Proteomes" id="UP001232245">
    <property type="component" value="Unassembled WGS sequence"/>
</dbReference>
<feature type="domain" description="Solute-binding protein family 5" evidence="5">
    <location>
        <begin position="91"/>
        <end position="466"/>
    </location>
</feature>
<evidence type="ECO:0000256" key="1">
    <source>
        <dbReference type="ARBA" id="ARBA00004193"/>
    </source>
</evidence>
<dbReference type="PROSITE" id="PS01040">
    <property type="entry name" value="SBP_BACTERIAL_5"/>
    <property type="match status" value="1"/>
</dbReference>
<evidence type="ECO:0000256" key="3">
    <source>
        <dbReference type="ARBA" id="ARBA00022729"/>
    </source>
</evidence>
<dbReference type="PIRSF" id="PIRSF002741">
    <property type="entry name" value="MppA"/>
    <property type="match status" value="1"/>
</dbReference>
<dbReference type="InterPro" id="IPR023765">
    <property type="entry name" value="SBP_5_CS"/>
</dbReference>
<name>A0ABT9Z032_9BACI</name>
<dbReference type="PROSITE" id="PS51257">
    <property type="entry name" value="PROKAR_LIPOPROTEIN"/>
    <property type="match status" value="1"/>
</dbReference>
<organism evidence="6 7">
    <name type="scientific">Metabacillus niabensis</name>
    <dbReference type="NCBI Taxonomy" id="324854"/>
    <lineage>
        <taxon>Bacteria</taxon>
        <taxon>Bacillati</taxon>
        <taxon>Bacillota</taxon>
        <taxon>Bacilli</taxon>
        <taxon>Bacillales</taxon>
        <taxon>Bacillaceae</taxon>
        <taxon>Metabacillus</taxon>
    </lineage>
</organism>
<dbReference type="Gene3D" id="3.90.76.10">
    <property type="entry name" value="Dipeptide-binding Protein, Domain 1"/>
    <property type="match status" value="1"/>
</dbReference>
<dbReference type="PANTHER" id="PTHR30290">
    <property type="entry name" value="PERIPLASMIC BINDING COMPONENT OF ABC TRANSPORTER"/>
    <property type="match status" value="1"/>
</dbReference>
<gene>
    <name evidence="6" type="ORF">J2S02_001940</name>
</gene>
<reference evidence="6 7" key="1">
    <citation type="submission" date="2023-07" db="EMBL/GenBank/DDBJ databases">
        <title>Genomic Encyclopedia of Type Strains, Phase IV (KMG-IV): sequencing the most valuable type-strain genomes for metagenomic binning, comparative biology and taxonomic classification.</title>
        <authorList>
            <person name="Goeker M."/>
        </authorList>
    </citation>
    <scope>NUCLEOTIDE SEQUENCE [LARGE SCALE GENOMIC DNA]</scope>
    <source>
        <strain evidence="6 7">DSM 17723</strain>
    </source>
</reference>
<dbReference type="SUPFAM" id="SSF53850">
    <property type="entry name" value="Periplasmic binding protein-like II"/>
    <property type="match status" value="1"/>
</dbReference>
<dbReference type="Pfam" id="PF00496">
    <property type="entry name" value="SBP_bac_5"/>
    <property type="match status" value="1"/>
</dbReference>
<dbReference type="RefSeq" id="WP_174879157.1">
    <property type="nucleotide sequence ID" value="NZ_CADEPK010000006.1"/>
</dbReference>
<dbReference type="InterPro" id="IPR030678">
    <property type="entry name" value="Peptide/Ni-bd"/>
</dbReference>